<keyword evidence="2" id="KW-1185">Reference proteome</keyword>
<accession>A0AA39UJC1</accession>
<dbReference type="EMBL" id="JAUEPU010000033">
    <property type="protein sequence ID" value="KAK0491742.1"/>
    <property type="molecule type" value="Genomic_DNA"/>
</dbReference>
<dbReference type="AlphaFoldDB" id="A0AA39UJC1"/>
<protein>
    <submittedName>
        <fullName evidence="1">Uncharacterized protein</fullName>
    </submittedName>
</protein>
<proteinExistence type="predicted"/>
<evidence type="ECO:0000313" key="2">
    <source>
        <dbReference type="Proteomes" id="UP001175228"/>
    </source>
</evidence>
<organism evidence="1 2">
    <name type="scientific">Armillaria luteobubalina</name>
    <dbReference type="NCBI Taxonomy" id="153913"/>
    <lineage>
        <taxon>Eukaryota</taxon>
        <taxon>Fungi</taxon>
        <taxon>Dikarya</taxon>
        <taxon>Basidiomycota</taxon>
        <taxon>Agaricomycotina</taxon>
        <taxon>Agaricomycetes</taxon>
        <taxon>Agaricomycetidae</taxon>
        <taxon>Agaricales</taxon>
        <taxon>Marasmiineae</taxon>
        <taxon>Physalacriaceae</taxon>
        <taxon>Armillaria</taxon>
    </lineage>
</organism>
<gene>
    <name evidence="1" type="ORF">EDD18DRAFT_1109492</name>
</gene>
<evidence type="ECO:0000313" key="1">
    <source>
        <dbReference type="EMBL" id="KAK0491742.1"/>
    </source>
</evidence>
<name>A0AA39UJC1_9AGAR</name>
<reference evidence="1" key="1">
    <citation type="submission" date="2023-06" db="EMBL/GenBank/DDBJ databases">
        <authorList>
            <consortium name="Lawrence Berkeley National Laboratory"/>
            <person name="Ahrendt S."/>
            <person name="Sahu N."/>
            <person name="Indic B."/>
            <person name="Wong-Bajracharya J."/>
            <person name="Merenyi Z."/>
            <person name="Ke H.-M."/>
            <person name="Monk M."/>
            <person name="Kocsube S."/>
            <person name="Drula E."/>
            <person name="Lipzen A."/>
            <person name="Balint B."/>
            <person name="Henrissat B."/>
            <person name="Andreopoulos B."/>
            <person name="Martin F.M."/>
            <person name="Harder C.B."/>
            <person name="Rigling D."/>
            <person name="Ford K.L."/>
            <person name="Foster G.D."/>
            <person name="Pangilinan J."/>
            <person name="Papanicolaou A."/>
            <person name="Barry K."/>
            <person name="LaButti K."/>
            <person name="Viragh M."/>
            <person name="Koriabine M."/>
            <person name="Yan M."/>
            <person name="Riley R."/>
            <person name="Champramary S."/>
            <person name="Plett K.L."/>
            <person name="Tsai I.J."/>
            <person name="Slot J."/>
            <person name="Sipos G."/>
            <person name="Plett J."/>
            <person name="Nagy L.G."/>
            <person name="Grigoriev I.V."/>
        </authorList>
    </citation>
    <scope>NUCLEOTIDE SEQUENCE</scope>
    <source>
        <strain evidence="1">HWK02</strain>
    </source>
</reference>
<comment type="caution">
    <text evidence="1">The sequence shown here is derived from an EMBL/GenBank/DDBJ whole genome shotgun (WGS) entry which is preliminary data.</text>
</comment>
<sequence>MKSRDRHPRSFYGIGFNIEVPAGDDHVPHSVPRITLLYLIGDGMCSRQWDSDYVEQAGGSDILHLPPCTATRLAVPPMASQDFTAMDYPDFDAPAIEALLFSLVLMLFRPHQPCDAPPPASKAFLIPIHGHGAVLHQLVRIVDTGKSLYGGCAAMRHAAVEGGVMLGVYRRAGRYGCLFDGEKSAVLALRGGLRLGKSLAVLPEIV</sequence>
<dbReference type="Proteomes" id="UP001175228">
    <property type="component" value="Unassembled WGS sequence"/>
</dbReference>